<dbReference type="Proteomes" id="UP000012169">
    <property type="component" value="Segment"/>
</dbReference>
<feature type="compositionally biased region" description="Low complexity" evidence="1">
    <location>
        <begin position="252"/>
        <end position="264"/>
    </location>
</feature>
<dbReference type="RefSeq" id="YP_007869910.1">
    <property type="nucleotide sequence ID" value="NC_021062.1"/>
</dbReference>
<organism evidence="2 3">
    <name type="scientific">Pseudomonas phage Phi-S1</name>
    <dbReference type="NCBI Taxonomy" id="1204538"/>
    <lineage>
        <taxon>Viruses</taxon>
        <taxon>Duplodnaviria</taxon>
        <taxon>Heunggongvirae</taxon>
        <taxon>Uroviricota</taxon>
        <taxon>Caudoviricetes</taxon>
        <taxon>Autographivirales</taxon>
        <taxon>Autotranscriptaviridae</taxon>
        <taxon>Studiervirinae</taxon>
        <taxon>Pifdecavirus</taxon>
        <taxon>Pifdecavirus PhiS1</taxon>
    </lineage>
</organism>
<dbReference type="EMBL" id="JX173487">
    <property type="protein sequence ID" value="AFO12322.1"/>
    <property type="molecule type" value="Genomic_DNA"/>
</dbReference>
<dbReference type="OrthoDB" id="9213at10239"/>
<accession>M4H455</accession>
<name>M4H455_9CAUD</name>
<sequence>MSDNPYAQFGVHNAVLTGDTIEDHQQNMLELDVAARDGDDAITLHEDAGVQVTDLVDDELNTDDRIEINVPTDGEFNEQADQNEGDEVADEGEAEAFEPLGDIPDELTQASNQISEYATGFEQMKAQAVERGLPADMAARVEAEYEADGVLSEESLVALEAAGFGRGFVNAYIQGQEAMAEAYVSKVMDFAGGKEAFNRVLSHMQANSPDALEALEEAIQRQDIKSVKTTINLAMASQAKKFGKAPSRNVNARAPASAPQRSAPAVEGFANTDAMVAAMSDRRYQTDAKYRASVQAKVAASNW</sequence>
<reference evidence="2 3" key="1">
    <citation type="journal article" date="2012" name="J. Virol.">
        <title>Genome sequence of the broad-host-range Pseudomonas phage ?-S1.</title>
        <authorList>
            <person name="Sillankorva S."/>
            <person name="Kropinski A.M."/>
            <person name="Azeredo J."/>
        </authorList>
    </citation>
    <scope>NUCLEOTIDE SEQUENCE [LARGE SCALE GENOMIC DNA]</scope>
</reference>
<dbReference type="GeneID" id="15302027"/>
<dbReference type="GO" id="GO:0019069">
    <property type="term" value="P:viral capsid assembly"/>
    <property type="evidence" value="ECO:0007669"/>
    <property type="project" value="InterPro"/>
</dbReference>
<dbReference type="Pfam" id="PF05396">
    <property type="entry name" value="Phage_T7_Capsid"/>
    <property type="match status" value="1"/>
</dbReference>
<protein>
    <submittedName>
        <fullName evidence="2">Capsid assembly protein</fullName>
    </submittedName>
</protein>
<dbReference type="InterPro" id="IPR008768">
    <property type="entry name" value="Gp9-like"/>
</dbReference>
<evidence type="ECO:0000313" key="3">
    <source>
        <dbReference type="Proteomes" id="UP000012169"/>
    </source>
</evidence>
<proteinExistence type="predicted"/>
<keyword evidence="3" id="KW-1185">Reference proteome</keyword>
<evidence type="ECO:0000256" key="1">
    <source>
        <dbReference type="SAM" id="MobiDB-lite"/>
    </source>
</evidence>
<feature type="region of interest" description="Disordered" evidence="1">
    <location>
        <begin position="244"/>
        <end position="264"/>
    </location>
</feature>
<dbReference type="KEGG" id="vg:15302027"/>
<evidence type="ECO:0000313" key="2">
    <source>
        <dbReference type="EMBL" id="AFO12322.1"/>
    </source>
</evidence>
<gene>
    <name evidence="2" type="ORF">PhiS1_33</name>
</gene>